<feature type="transmembrane region" description="Helical" evidence="1">
    <location>
        <begin position="117"/>
        <end position="138"/>
    </location>
</feature>
<organism evidence="2 3">
    <name type="scientific">Croceimicrobium hydrocarbonivorans</name>
    <dbReference type="NCBI Taxonomy" id="2761580"/>
    <lineage>
        <taxon>Bacteria</taxon>
        <taxon>Pseudomonadati</taxon>
        <taxon>Bacteroidota</taxon>
        <taxon>Flavobacteriia</taxon>
        <taxon>Flavobacteriales</taxon>
        <taxon>Owenweeksiaceae</taxon>
        <taxon>Croceimicrobium</taxon>
    </lineage>
</organism>
<dbReference type="EMBL" id="CP060139">
    <property type="protein sequence ID" value="QNR25129.1"/>
    <property type="molecule type" value="Genomic_DNA"/>
</dbReference>
<feature type="transmembrane region" description="Helical" evidence="1">
    <location>
        <begin position="7"/>
        <end position="26"/>
    </location>
</feature>
<keyword evidence="1" id="KW-0472">Membrane</keyword>
<evidence type="ECO:0000313" key="2">
    <source>
        <dbReference type="EMBL" id="QNR25129.1"/>
    </source>
</evidence>
<dbReference type="Proteomes" id="UP000516305">
    <property type="component" value="Chromosome"/>
</dbReference>
<dbReference type="KEGG" id="chyd:H4K34_04635"/>
<name>A0A7H0VHD1_9FLAO</name>
<keyword evidence="1" id="KW-0812">Transmembrane</keyword>
<keyword evidence="1" id="KW-1133">Transmembrane helix</keyword>
<dbReference type="RefSeq" id="WP_210759654.1">
    <property type="nucleotide sequence ID" value="NZ_CP060139.1"/>
</dbReference>
<reference evidence="2 3" key="1">
    <citation type="submission" date="2020-08" db="EMBL/GenBank/DDBJ databases">
        <title>Croceimicrobium hydrocarbonivorans gen. nov., sp. nov., a novel marine bacterium isolated from a bacterial consortium that degrades polyethylene terephthalate.</title>
        <authorList>
            <person name="Liu R."/>
        </authorList>
    </citation>
    <scope>NUCLEOTIDE SEQUENCE [LARGE SCALE GENOMIC DNA]</scope>
    <source>
        <strain evidence="2 3">A20-9</strain>
    </source>
</reference>
<dbReference type="AlphaFoldDB" id="A0A7H0VHD1"/>
<keyword evidence="3" id="KW-1185">Reference proteome</keyword>
<accession>A0A7H0VHD1</accession>
<sequence>MTNRYLSYYQIIGIIVSMTIISIWAFKVGGMMPFYILFAGLLFSPFIIVSTLSLLDLEAYKKTIKGGIWTGTVLLLALSYSLPFFFEWGGVILALICTGIGFYIWTKRTEIEWQISIFNVIGTSIVTVILISIIAAGLS</sequence>
<feature type="transmembrane region" description="Helical" evidence="1">
    <location>
        <begin position="32"/>
        <end position="54"/>
    </location>
</feature>
<protein>
    <submittedName>
        <fullName evidence="2">Uncharacterized protein</fullName>
    </submittedName>
</protein>
<feature type="transmembrane region" description="Helical" evidence="1">
    <location>
        <begin position="88"/>
        <end position="105"/>
    </location>
</feature>
<gene>
    <name evidence="2" type="ORF">H4K34_04635</name>
</gene>
<proteinExistence type="predicted"/>
<evidence type="ECO:0000256" key="1">
    <source>
        <dbReference type="SAM" id="Phobius"/>
    </source>
</evidence>
<evidence type="ECO:0000313" key="3">
    <source>
        <dbReference type="Proteomes" id="UP000516305"/>
    </source>
</evidence>